<dbReference type="Proteomes" id="UP000321307">
    <property type="component" value="Unassembled WGS sequence"/>
</dbReference>
<gene>
    <name evidence="6" type="ORF">FOT63_01705</name>
</gene>
<evidence type="ECO:0000313" key="6">
    <source>
        <dbReference type="EMBL" id="TXE32799.1"/>
    </source>
</evidence>
<dbReference type="GO" id="GO:0016020">
    <property type="term" value="C:membrane"/>
    <property type="evidence" value="ECO:0007669"/>
    <property type="project" value="InterPro"/>
</dbReference>
<feature type="domain" description="ABC transporter" evidence="5">
    <location>
        <begin position="41"/>
        <end position="264"/>
    </location>
</feature>
<comment type="similarity">
    <text evidence="1">Belongs to the ABC transporter superfamily.</text>
</comment>
<evidence type="ECO:0000259" key="5">
    <source>
        <dbReference type="PROSITE" id="PS50893"/>
    </source>
</evidence>
<dbReference type="GO" id="GO:0005524">
    <property type="term" value="F:ATP binding"/>
    <property type="evidence" value="ECO:0007669"/>
    <property type="project" value="UniProtKB-KW"/>
</dbReference>
<dbReference type="GO" id="GO:0140359">
    <property type="term" value="F:ABC-type transporter activity"/>
    <property type="evidence" value="ECO:0007669"/>
    <property type="project" value="InterPro"/>
</dbReference>
<dbReference type="SUPFAM" id="SSF52540">
    <property type="entry name" value="P-loop containing nucleoside triphosphate hydrolases"/>
    <property type="match status" value="1"/>
</dbReference>
<evidence type="ECO:0000256" key="1">
    <source>
        <dbReference type="ARBA" id="ARBA00005417"/>
    </source>
</evidence>
<dbReference type="InterPro" id="IPR015860">
    <property type="entry name" value="ABC_transpr_TagH-like"/>
</dbReference>
<protein>
    <submittedName>
        <fullName evidence="6">ABC transporter ATP-binding protein</fullName>
    </submittedName>
</protein>
<dbReference type="GO" id="GO:0016887">
    <property type="term" value="F:ATP hydrolysis activity"/>
    <property type="evidence" value="ECO:0007669"/>
    <property type="project" value="InterPro"/>
</dbReference>
<evidence type="ECO:0000256" key="4">
    <source>
        <dbReference type="ARBA" id="ARBA00022840"/>
    </source>
</evidence>
<keyword evidence="2" id="KW-0813">Transport</keyword>
<accession>A0A9X9C606</accession>
<dbReference type="PANTHER" id="PTHR46743">
    <property type="entry name" value="TEICHOIC ACIDS EXPORT ATP-BINDING PROTEIN TAGH"/>
    <property type="match status" value="1"/>
</dbReference>
<dbReference type="PROSITE" id="PS00211">
    <property type="entry name" value="ABC_TRANSPORTER_1"/>
    <property type="match status" value="1"/>
</dbReference>
<dbReference type="RefSeq" id="WP_147837822.1">
    <property type="nucleotide sequence ID" value="NZ_JAQSPV010000002.1"/>
</dbReference>
<dbReference type="CDD" id="cd03220">
    <property type="entry name" value="ABC_KpsT_Wzt"/>
    <property type="match status" value="1"/>
</dbReference>
<dbReference type="CDD" id="cd10147">
    <property type="entry name" value="Wzt_C-like"/>
    <property type="match status" value="1"/>
</dbReference>
<dbReference type="InterPro" id="IPR003439">
    <property type="entry name" value="ABC_transporter-like_ATP-bd"/>
</dbReference>
<dbReference type="Gene3D" id="3.40.50.300">
    <property type="entry name" value="P-loop containing nucleotide triphosphate hydrolases"/>
    <property type="match status" value="1"/>
</dbReference>
<dbReference type="InterPro" id="IPR050683">
    <property type="entry name" value="Bact_Polysacc_Export_ATP-bd"/>
</dbReference>
<dbReference type="Gene3D" id="2.70.50.60">
    <property type="entry name" value="abc- transporter (atp binding component) like domain"/>
    <property type="match status" value="1"/>
</dbReference>
<sequence>MSFDQGQERETVDNVIEVKRVSKVFRIYESPKDRLVEFALNRFCGVFGAAPRVYHKEFRSLNDVSLTIKRGETVGIIGANGAGKSTLLQIICGTLSPTQGSVSVKGRVAALLELGAGFNPDFTGRDNVFISASIMGLTDEQIKARFQSILAFSEIGEFIDQPVKTYSSGMFVRLAFAIIVHVDADILIVDEALSVGDAFFVQKCMRFLRDFMTKGTVLFVSHDTASIINLCDRAIWIDHGVKKMEGPAKDVSESYLAALFKQKNSDGINKEKLKEKNNVVFKDMRQDFINTTNLRNDIEVFAFSDEGKHFGEKGVEITNVYLQNSLGEPLAWVVGGEEVCLKIDARCMKPLYSPIIGFFIKDRLGQTLFGDNTFLTYVDKPLSVAEGERLECQFNFYMPTLPIGNYSICVAVAEGTQEDHVQHHWIHDAVMFKSHASSSVTGLVGIPMKDIKLTANQQGVTKNV</sequence>
<evidence type="ECO:0000313" key="7">
    <source>
        <dbReference type="Proteomes" id="UP000321307"/>
    </source>
</evidence>
<dbReference type="Pfam" id="PF00005">
    <property type="entry name" value="ABC_tran"/>
    <property type="match status" value="1"/>
</dbReference>
<organism evidence="6 7">
    <name type="scientific">Serratia ureilytica</name>
    <dbReference type="NCBI Taxonomy" id="300181"/>
    <lineage>
        <taxon>Bacteria</taxon>
        <taxon>Pseudomonadati</taxon>
        <taxon>Pseudomonadota</taxon>
        <taxon>Gammaproteobacteria</taxon>
        <taxon>Enterobacterales</taxon>
        <taxon>Yersiniaceae</taxon>
        <taxon>Serratia</taxon>
    </lineage>
</organism>
<dbReference type="PROSITE" id="PS50893">
    <property type="entry name" value="ABC_TRANSPORTER_2"/>
    <property type="match status" value="1"/>
</dbReference>
<dbReference type="InterPro" id="IPR029439">
    <property type="entry name" value="Wzt_C"/>
</dbReference>
<evidence type="ECO:0000256" key="3">
    <source>
        <dbReference type="ARBA" id="ARBA00022741"/>
    </source>
</evidence>
<dbReference type="PANTHER" id="PTHR46743:SF2">
    <property type="entry name" value="TEICHOIC ACIDS EXPORT ATP-BINDING PROTEIN TAGH"/>
    <property type="match status" value="1"/>
</dbReference>
<dbReference type="InterPro" id="IPR017871">
    <property type="entry name" value="ABC_transporter-like_CS"/>
</dbReference>
<name>A0A9X9C606_9GAMM</name>
<dbReference type="InterPro" id="IPR003593">
    <property type="entry name" value="AAA+_ATPase"/>
</dbReference>
<dbReference type="SMART" id="SM00382">
    <property type="entry name" value="AAA"/>
    <property type="match status" value="1"/>
</dbReference>
<dbReference type="EMBL" id="VOUP01000001">
    <property type="protein sequence ID" value="TXE32799.1"/>
    <property type="molecule type" value="Genomic_DNA"/>
</dbReference>
<keyword evidence="3" id="KW-0547">Nucleotide-binding</keyword>
<reference evidence="6 7" key="1">
    <citation type="submission" date="2019-07" db="EMBL/GenBank/DDBJ databases">
        <title>Serratia strains were isolated from fresh produce.</title>
        <authorList>
            <person name="Cho G.-S."/>
            <person name="Stein M."/>
            <person name="Lee W."/>
            <person name="Suh S.H."/>
            <person name="Franz C.M.A.P."/>
        </authorList>
    </citation>
    <scope>NUCLEOTIDE SEQUENCE [LARGE SCALE GENOMIC DNA]</scope>
    <source>
        <strain evidence="6 7">S17</strain>
    </source>
</reference>
<proteinExistence type="inferred from homology"/>
<dbReference type="Pfam" id="PF14524">
    <property type="entry name" value="Wzt_C"/>
    <property type="match status" value="1"/>
</dbReference>
<dbReference type="InterPro" id="IPR027417">
    <property type="entry name" value="P-loop_NTPase"/>
</dbReference>
<evidence type="ECO:0000256" key="2">
    <source>
        <dbReference type="ARBA" id="ARBA00022448"/>
    </source>
</evidence>
<dbReference type="AlphaFoldDB" id="A0A9X9C606"/>
<comment type="caution">
    <text evidence="6">The sequence shown here is derived from an EMBL/GenBank/DDBJ whole genome shotgun (WGS) entry which is preliminary data.</text>
</comment>
<keyword evidence="4 6" id="KW-0067">ATP-binding</keyword>